<dbReference type="InterPro" id="IPR007359">
    <property type="entry name" value="SigmaE_reg_RseC_MucC"/>
</dbReference>
<dbReference type="RefSeq" id="WP_016401556.1">
    <property type="nucleotide sequence ID" value="NZ_BARX01000010.1"/>
</dbReference>
<accession>R9PKK2</accession>
<evidence type="ECO:0000256" key="1">
    <source>
        <dbReference type="SAM" id="Phobius"/>
    </source>
</evidence>
<keyword evidence="1" id="KW-0812">Transmembrane</keyword>
<sequence>MAQISMQVISVDKDKVVLQGQRASACTSCASKSSCLTVNPESPNLLNAEFSATQGLELGQNITLNCQDSFLLKAILAALMPALFGLISFALITNQLLFFLEPSLLDIACAGFACLGFVLGLLVSRRLSRGLASELRNKLSLKPTP</sequence>
<evidence type="ECO:0000313" key="3">
    <source>
        <dbReference type="Proteomes" id="UP000014461"/>
    </source>
</evidence>
<name>R9PKK2_AGAAL</name>
<dbReference type="OrthoDB" id="9795854at2"/>
<gene>
    <name evidence="2" type="ORF">AALB_1868</name>
</gene>
<dbReference type="Proteomes" id="UP000014461">
    <property type="component" value="Unassembled WGS sequence"/>
</dbReference>
<comment type="caution">
    <text evidence="2">The sequence shown here is derived from an EMBL/GenBank/DDBJ whole genome shotgun (WGS) entry which is preliminary data.</text>
</comment>
<dbReference type="EMBL" id="BARX01000010">
    <property type="protein sequence ID" value="GAD01788.1"/>
    <property type="molecule type" value="Genomic_DNA"/>
</dbReference>
<keyword evidence="3" id="KW-1185">Reference proteome</keyword>
<organism evidence="2 3">
    <name type="scientific">Agarivorans albus MKT 106</name>
    <dbReference type="NCBI Taxonomy" id="1331007"/>
    <lineage>
        <taxon>Bacteria</taxon>
        <taxon>Pseudomonadati</taxon>
        <taxon>Pseudomonadota</taxon>
        <taxon>Gammaproteobacteria</taxon>
        <taxon>Alteromonadales</taxon>
        <taxon>Alteromonadaceae</taxon>
        <taxon>Agarivorans</taxon>
    </lineage>
</organism>
<protein>
    <recommendedName>
        <fullName evidence="4">Sigma factor RpoE regulatory protein RseC</fullName>
    </recommendedName>
</protein>
<dbReference type="PANTHER" id="PTHR35867">
    <property type="entry name" value="PROTEIN RSEC"/>
    <property type="match status" value="1"/>
</dbReference>
<evidence type="ECO:0000313" key="2">
    <source>
        <dbReference type="EMBL" id="GAD01788.1"/>
    </source>
</evidence>
<feature type="transmembrane region" description="Helical" evidence="1">
    <location>
        <begin position="70"/>
        <end position="92"/>
    </location>
</feature>
<feature type="transmembrane region" description="Helical" evidence="1">
    <location>
        <begin position="104"/>
        <end position="123"/>
    </location>
</feature>
<proteinExistence type="predicted"/>
<dbReference type="Pfam" id="PF04246">
    <property type="entry name" value="RseC_MucC"/>
    <property type="match status" value="1"/>
</dbReference>
<keyword evidence="1" id="KW-0472">Membrane</keyword>
<evidence type="ECO:0008006" key="4">
    <source>
        <dbReference type="Google" id="ProtNLM"/>
    </source>
</evidence>
<keyword evidence="1" id="KW-1133">Transmembrane helix</keyword>
<reference evidence="2" key="1">
    <citation type="journal article" date="2013" name="Genome Announc.">
        <title>Draft Genome Sequence of Agarivorans albus Strain MKT 106T, an Agarolytic Marine Bacterium.</title>
        <authorList>
            <person name="Yasuike M."/>
            <person name="Nakamura Y."/>
            <person name="Kai W."/>
            <person name="Fujiwara A."/>
            <person name="Fukui Y."/>
            <person name="Satomi M."/>
            <person name="Sano M."/>
        </authorList>
    </citation>
    <scope>NUCLEOTIDE SEQUENCE [LARGE SCALE GENOMIC DNA]</scope>
</reference>
<dbReference type="AlphaFoldDB" id="R9PKK2"/>
<dbReference type="STRING" id="1331007.AALB_1868"/>
<dbReference type="PANTHER" id="PTHR35867:SF1">
    <property type="entry name" value="PROTEIN RSEC"/>
    <property type="match status" value="1"/>
</dbReference>